<dbReference type="EC" id="2.1.1.137" evidence="4"/>
<comment type="catalytic activity">
    <reaction evidence="6">
        <text>arsenic triglutathione + [thioredoxin]-dithiol + S-adenosyl-L-methionine + 2 H2O = methylarsonous acid + [thioredoxin]-disulfide + 3 glutathione + S-adenosyl-L-homocysteine + H(+)</text>
        <dbReference type="Rhea" id="RHEA:69460"/>
        <dbReference type="Rhea" id="RHEA-COMP:10698"/>
        <dbReference type="Rhea" id="RHEA-COMP:10700"/>
        <dbReference type="ChEBI" id="CHEBI:15377"/>
        <dbReference type="ChEBI" id="CHEBI:15378"/>
        <dbReference type="ChEBI" id="CHEBI:17826"/>
        <dbReference type="ChEBI" id="CHEBI:29950"/>
        <dbReference type="ChEBI" id="CHEBI:50058"/>
        <dbReference type="ChEBI" id="CHEBI:57856"/>
        <dbReference type="ChEBI" id="CHEBI:57925"/>
        <dbReference type="ChEBI" id="CHEBI:59789"/>
        <dbReference type="ChEBI" id="CHEBI:183640"/>
        <dbReference type="EC" id="2.1.1.137"/>
    </reaction>
</comment>
<evidence type="ECO:0000259" key="9">
    <source>
        <dbReference type="Pfam" id="PF13847"/>
    </source>
</evidence>
<dbReference type="CDD" id="cd02440">
    <property type="entry name" value="AdoMet_MTases"/>
    <property type="match status" value="1"/>
</dbReference>
<dbReference type="InterPro" id="IPR029063">
    <property type="entry name" value="SAM-dependent_MTases_sf"/>
</dbReference>
<dbReference type="RefSeq" id="WP_248359711.1">
    <property type="nucleotide sequence ID" value="NZ_AP025591.1"/>
</dbReference>
<evidence type="ECO:0000256" key="7">
    <source>
        <dbReference type="ARBA" id="ARBA00047943"/>
    </source>
</evidence>
<evidence type="ECO:0000313" key="10">
    <source>
        <dbReference type="EMBL" id="BDG02243.1"/>
    </source>
</evidence>
<keyword evidence="2" id="KW-0949">S-adenosyl-L-methionine</keyword>
<evidence type="ECO:0000256" key="1">
    <source>
        <dbReference type="ARBA" id="ARBA00022679"/>
    </source>
</evidence>
<dbReference type="Proteomes" id="UP001162891">
    <property type="component" value="Chromosome"/>
</dbReference>
<evidence type="ECO:0000256" key="8">
    <source>
        <dbReference type="ARBA" id="ARBA00048428"/>
    </source>
</evidence>
<evidence type="ECO:0000256" key="4">
    <source>
        <dbReference type="ARBA" id="ARBA00034521"/>
    </source>
</evidence>
<evidence type="ECO:0000313" key="11">
    <source>
        <dbReference type="Proteomes" id="UP001162891"/>
    </source>
</evidence>
<evidence type="ECO:0000256" key="5">
    <source>
        <dbReference type="ARBA" id="ARBA00034545"/>
    </source>
</evidence>
<evidence type="ECO:0000256" key="3">
    <source>
        <dbReference type="ARBA" id="ARBA00034487"/>
    </source>
</evidence>
<dbReference type="InterPro" id="IPR025714">
    <property type="entry name" value="Methyltranfer_dom"/>
</dbReference>
<dbReference type="EMBL" id="AP025591">
    <property type="protein sequence ID" value="BDG02243.1"/>
    <property type="molecule type" value="Genomic_DNA"/>
</dbReference>
<sequence>MALPGDPPPPADLQRALETRYGALAATTQSLSCGSVLELAALRDGETVVDLGCGRGGDVLRAAAAVGDRGVAIGVDSSPAMIAAARAPSADRHRIRFLLGDLAAVPLPDGAADAVVSSCAINHAPDKPAVYREIRRLLRPGGRFVVADVVSERPLPDAVRGDPAAWAACYGGAIPEADYLAAIAGAGLADVSVLRRSAPYERGGVRILSITVAGMRP</sequence>
<dbReference type="PANTHER" id="PTHR43675:SF8">
    <property type="entry name" value="ARSENITE METHYLTRANSFERASE"/>
    <property type="match status" value="1"/>
</dbReference>
<comment type="catalytic activity">
    <reaction evidence="7">
        <text>arsenic triglutathione + 2 [thioredoxin]-dithiol + 2 S-adenosyl-L-methionine + H2O = dimethylarsinous acid + 2 [thioredoxin]-disulfide + 3 glutathione + 2 S-adenosyl-L-homocysteine + 2 H(+)</text>
        <dbReference type="Rhea" id="RHEA:69464"/>
        <dbReference type="Rhea" id="RHEA-COMP:10698"/>
        <dbReference type="Rhea" id="RHEA-COMP:10700"/>
        <dbReference type="ChEBI" id="CHEBI:15377"/>
        <dbReference type="ChEBI" id="CHEBI:15378"/>
        <dbReference type="ChEBI" id="CHEBI:23808"/>
        <dbReference type="ChEBI" id="CHEBI:29950"/>
        <dbReference type="ChEBI" id="CHEBI:50058"/>
        <dbReference type="ChEBI" id="CHEBI:57856"/>
        <dbReference type="ChEBI" id="CHEBI:57925"/>
        <dbReference type="ChEBI" id="CHEBI:59789"/>
        <dbReference type="ChEBI" id="CHEBI:183640"/>
        <dbReference type="EC" id="2.1.1.137"/>
    </reaction>
</comment>
<dbReference type="InterPro" id="IPR026669">
    <property type="entry name" value="Arsenite_MeTrfase-like"/>
</dbReference>
<organism evidence="10 11">
    <name type="scientific">Anaeromyxobacter oryzae</name>
    <dbReference type="NCBI Taxonomy" id="2918170"/>
    <lineage>
        <taxon>Bacteria</taxon>
        <taxon>Pseudomonadati</taxon>
        <taxon>Myxococcota</taxon>
        <taxon>Myxococcia</taxon>
        <taxon>Myxococcales</taxon>
        <taxon>Cystobacterineae</taxon>
        <taxon>Anaeromyxobacteraceae</taxon>
        <taxon>Anaeromyxobacter</taxon>
    </lineage>
</organism>
<comment type="catalytic activity">
    <reaction evidence="8">
        <text>arsenic triglutathione + 3 [thioredoxin]-dithiol + 3 S-adenosyl-L-methionine = trimethylarsine + 3 [thioredoxin]-disulfide + 3 glutathione + 3 S-adenosyl-L-homocysteine + 3 H(+)</text>
        <dbReference type="Rhea" id="RHEA:69432"/>
        <dbReference type="Rhea" id="RHEA-COMP:10698"/>
        <dbReference type="Rhea" id="RHEA-COMP:10700"/>
        <dbReference type="ChEBI" id="CHEBI:15378"/>
        <dbReference type="ChEBI" id="CHEBI:27130"/>
        <dbReference type="ChEBI" id="CHEBI:29950"/>
        <dbReference type="ChEBI" id="CHEBI:50058"/>
        <dbReference type="ChEBI" id="CHEBI:57856"/>
        <dbReference type="ChEBI" id="CHEBI:57925"/>
        <dbReference type="ChEBI" id="CHEBI:59789"/>
        <dbReference type="ChEBI" id="CHEBI:183640"/>
        <dbReference type="EC" id="2.1.1.137"/>
    </reaction>
</comment>
<gene>
    <name evidence="10" type="primary">arsM</name>
    <name evidence="10" type="ORF">AMOR_12390</name>
</gene>
<dbReference type="SUPFAM" id="SSF53335">
    <property type="entry name" value="S-adenosyl-L-methionine-dependent methyltransferases"/>
    <property type="match status" value="1"/>
</dbReference>
<proteinExistence type="inferred from homology"/>
<evidence type="ECO:0000256" key="6">
    <source>
        <dbReference type="ARBA" id="ARBA00047941"/>
    </source>
</evidence>
<keyword evidence="11" id="KW-1185">Reference proteome</keyword>
<name>A0ABN6MMH1_9BACT</name>
<dbReference type="Pfam" id="PF13847">
    <property type="entry name" value="Methyltransf_31"/>
    <property type="match status" value="1"/>
</dbReference>
<evidence type="ECO:0000256" key="2">
    <source>
        <dbReference type="ARBA" id="ARBA00022691"/>
    </source>
</evidence>
<feature type="domain" description="Methyltransferase" evidence="9">
    <location>
        <begin position="43"/>
        <end position="177"/>
    </location>
</feature>
<accession>A0ABN6MMH1</accession>
<comment type="similarity">
    <text evidence="3">Belongs to the methyltransferase superfamily. Arsenite methyltransferase family.</text>
</comment>
<dbReference type="Gene3D" id="3.40.50.150">
    <property type="entry name" value="Vaccinia Virus protein VP39"/>
    <property type="match status" value="1"/>
</dbReference>
<protein>
    <recommendedName>
        <fullName evidence="5">Arsenite methyltransferase</fullName>
        <ecNumber evidence="4">2.1.1.137</ecNumber>
    </recommendedName>
</protein>
<dbReference type="PANTHER" id="PTHR43675">
    <property type="entry name" value="ARSENITE METHYLTRANSFERASE"/>
    <property type="match status" value="1"/>
</dbReference>
<keyword evidence="1" id="KW-0808">Transferase</keyword>
<reference evidence="11" key="1">
    <citation type="journal article" date="2022" name="Int. J. Syst. Evol. Microbiol.">
        <title>Anaeromyxobacter oryzae sp. nov., Anaeromyxobacter diazotrophicus sp. nov. and Anaeromyxobacter paludicola sp. nov., isolated from paddy soils.</title>
        <authorList>
            <person name="Itoh H."/>
            <person name="Xu Z."/>
            <person name="Mise K."/>
            <person name="Masuda Y."/>
            <person name="Ushijima N."/>
            <person name="Hayakawa C."/>
            <person name="Shiratori Y."/>
            <person name="Senoo K."/>
        </authorList>
    </citation>
    <scope>NUCLEOTIDE SEQUENCE [LARGE SCALE GENOMIC DNA]</scope>
    <source>
        <strain evidence="11">Red232</strain>
    </source>
</reference>